<feature type="transmembrane region" description="Helical" evidence="7">
    <location>
        <begin position="51"/>
        <end position="72"/>
    </location>
</feature>
<dbReference type="InterPro" id="IPR035906">
    <property type="entry name" value="MetI-like_sf"/>
</dbReference>
<sequence>MNVQRRTLPEGVPVALTVARSATRSRRPPKTPRIPKARRIKDPAVDRGYQVVNYCVLGFFTVAVLYPLIYVFSSSVSSGYAIASGKVVLWPVGLNFEAYKTIFSSPHILIGLGNSIFYAVVGAMIGTALTILAAYPLSRKDLYGRRPLMFFLLIPTLFSAGIIPNYVVVQQLGLLNTRWAIVLPAAMTVFNVIITRTFYQLNIPDELLEAGKVDGASNLRFFLSIALPLSKPIIAVNMLFYAVGQWNSWFSAMIYLTNTDLYPLQLVLREVLTLGSVNPDQVGSMSAAEFAHRQDLFNKLRYALIVVAMLPPLIAYPFVQRHFVKGALIGSLK</sequence>
<dbReference type="KEGG" id="mik:FOE78_10825"/>
<name>A0A516PYS3_9ACTN</name>
<keyword evidence="3" id="KW-1003">Cell membrane</keyword>
<dbReference type="Proteomes" id="UP000319263">
    <property type="component" value="Chromosome"/>
</dbReference>
<keyword evidence="2 7" id="KW-0813">Transport</keyword>
<accession>A0A516PYS3</accession>
<evidence type="ECO:0000259" key="8">
    <source>
        <dbReference type="PROSITE" id="PS50928"/>
    </source>
</evidence>
<dbReference type="EMBL" id="CP041692">
    <property type="protein sequence ID" value="QDP96326.1"/>
    <property type="molecule type" value="Genomic_DNA"/>
</dbReference>
<evidence type="ECO:0000256" key="2">
    <source>
        <dbReference type="ARBA" id="ARBA00022448"/>
    </source>
</evidence>
<dbReference type="SUPFAM" id="SSF161098">
    <property type="entry name" value="MetI-like"/>
    <property type="match status" value="1"/>
</dbReference>
<keyword evidence="4 7" id="KW-0812">Transmembrane</keyword>
<protein>
    <submittedName>
        <fullName evidence="9">Carbohydrate ABC transporter permease</fullName>
    </submittedName>
</protein>
<evidence type="ECO:0000256" key="6">
    <source>
        <dbReference type="ARBA" id="ARBA00023136"/>
    </source>
</evidence>
<evidence type="ECO:0000313" key="10">
    <source>
        <dbReference type="Proteomes" id="UP000319263"/>
    </source>
</evidence>
<feature type="transmembrane region" description="Helical" evidence="7">
    <location>
        <begin position="219"/>
        <end position="243"/>
    </location>
</feature>
<feature type="transmembrane region" description="Helical" evidence="7">
    <location>
        <begin position="179"/>
        <end position="199"/>
    </location>
</feature>
<feature type="transmembrane region" description="Helical" evidence="7">
    <location>
        <begin position="116"/>
        <end position="135"/>
    </location>
</feature>
<dbReference type="PANTHER" id="PTHR43744:SF9">
    <property type="entry name" value="POLYGALACTURONAN_RHAMNOGALACTURONAN TRANSPORT SYSTEM PERMEASE PROTEIN YTCP"/>
    <property type="match status" value="1"/>
</dbReference>
<feature type="transmembrane region" description="Helical" evidence="7">
    <location>
        <begin position="300"/>
        <end position="319"/>
    </location>
</feature>
<dbReference type="CDD" id="cd06261">
    <property type="entry name" value="TM_PBP2"/>
    <property type="match status" value="1"/>
</dbReference>
<dbReference type="PROSITE" id="PS50928">
    <property type="entry name" value="ABC_TM1"/>
    <property type="match status" value="1"/>
</dbReference>
<evidence type="ECO:0000313" key="9">
    <source>
        <dbReference type="EMBL" id="QDP96326.1"/>
    </source>
</evidence>
<dbReference type="OrthoDB" id="9810086at2"/>
<dbReference type="Pfam" id="PF00528">
    <property type="entry name" value="BPD_transp_1"/>
    <property type="match status" value="1"/>
</dbReference>
<dbReference type="PANTHER" id="PTHR43744">
    <property type="entry name" value="ABC TRANSPORTER PERMEASE PROTEIN MG189-RELATED-RELATED"/>
    <property type="match status" value="1"/>
</dbReference>
<evidence type="ECO:0000256" key="4">
    <source>
        <dbReference type="ARBA" id="ARBA00022692"/>
    </source>
</evidence>
<feature type="domain" description="ABC transmembrane type-1" evidence="8">
    <location>
        <begin position="112"/>
        <end position="315"/>
    </location>
</feature>
<reference evidence="9 10" key="1">
    <citation type="submission" date="2019-07" db="EMBL/GenBank/DDBJ databases">
        <title>Microlunatus dokdonensis sp. nov. isolated from the rhizospheric soil of the wild plant Elymus tsukushiensis.</title>
        <authorList>
            <person name="Ghim S.-Y."/>
            <person name="Hwang Y.-J."/>
            <person name="Son J.-S."/>
            <person name="Shin J.-H."/>
        </authorList>
    </citation>
    <scope>NUCLEOTIDE SEQUENCE [LARGE SCALE GENOMIC DNA]</scope>
    <source>
        <strain evidence="9 10">KUDC0627</strain>
    </source>
</reference>
<dbReference type="GO" id="GO:0055085">
    <property type="term" value="P:transmembrane transport"/>
    <property type="evidence" value="ECO:0007669"/>
    <property type="project" value="InterPro"/>
</dbReference>
<comment type="similarity">
    <text evidence="7">Belongs to the binding-protein-dependent transport system permease family.</text>
</comment>
<keyword evidence="10" id="KW-1185">Reference proteome</keyword>
<evidence type="ECO:0000256" key="3">
    <source>
        <dbReference type="ARBA" id="ARBA00022475"/>
    </source>
</evidence>
<feature type="transmembrane region" description="Helical" evidence="7">
    <location>
        <begin position="147"/>
        <end position="167"/>
    </location>
</feature>
<dbReference type="InterPro" id="IPR000515">
    <property type="entry name" value="MetI-like"/>
</dbReference>
<keyword evidence="5 7" id="KW-1133">Transmembrane helix</keyword>
<keyword evidence="6 7" id="KW-0472">Membrane</keyword>
<proteinExistence type="inferred from homology"/>
<dbReference type="AlphaFoldDB" id="A0A516PYS3"/>
<evidence type="ECO:0000256" key="1">
    <source>
        <dbReference type="ARBA" id="ARBA00004651"/>
    </source>
</evidence>
<organism evidence="9 10">
    <name type="scientific">Microlunatus elymi</name>
    <dbReference type="NCBI Taxonomy" id="2596828"/>
    <lineage>
        <taxon>Bacteria</taxon>
        <taxon>Bacillati</taxon>
        <taxon>Actinomycetota</taxon>
        <taxon>Actinomycetes</taxon>
        <taxon>Propionibacteriales</taxon>
        <taxon>Propionibacteriaceae</taxon>
        <taxon>Microlunatus</taxon>
    </lineage>
</organism>
<gene>
    <name evidence="9" type="ORF">FOE78_10825</name>
</gene>
<dbReference type="GO" id="GO:0005886">
    <property type="term" value="C:plasma membrane"/>
    <property type="evidence" value="ECO:0007669"/>
    <property type="project" value="UniProtKB-SubCell"/>
</dbReference>
<comment type="subcellular location">
    <subcellularLocation>
        <location evidence="1 7">Cell membrane</location>
        <topology evidence="1 7">Multi-pass membrane protein</topology>
    </subcellularLocation>
</comment>
<evidence type="ECO:0000256" key="7">
    <source>
        <dbReference type="RuleBase" id="RU363032"/>
    </source>
</evidence>
<dbReference type="Gene3D" id="1.10.3720.10">
    <property type="entry name" value="MetI-like"/>
    <property type="match status" value="1"/>
</dbReference>
<evidence type="ECO:0000256" key="5">
    <source>
        <dbReference type="ARBA" id="ARBA00022989"/>
    </source>
</evidence>